<protein>
    <submittedName>
        <fullName evidence="1">Uncharacterized protein</fullName>
    </submittedName>
</protein>
<name>A0A173LQ67_9ACTN</name>
<organism evidence="1 2">
    <name type="scientific">Dietzia timorensis</name>
    <dbReference type="NCBI Taxonomy" id="499555"/>
    <lineage>
        <taxon>Bacteria</taxon>
        <taxon>Bacillati</taxon>
        <taxon>Actinomycetota</taxon>
        <taxon>Actinomycetes</taxon>
        <taxon>Mycobacteriales</taxon>
        <taxon>Dietziaceae</taxon>
        <taxon>Dietzia</taxon>
    </lineage>
</organism>
<dbReference type="KEGG" id="dtm:BJL86_3354"/>
<keyword evidence="2" id="KW-1185">Reference proteome</keyword>
<dbReference type="AlphaFoldDB" id="A0A173LQ67"/>
<dbReference type="EMBL" id="CP015961">
    <property type="protein sequence ID" value="ANI94113.1"/>
    <property type="molecule type" value="Genomic_DNA"/>
</dbReference>
<proteinExistence type="predicted"/>
<accession>A0A173LQ67</accession>
<dbReference type="Proteomes" id="UP000186104">
    <property type="component" value="Chromosome"/>
</dbReference>
<evidence type="ECO:0000313" key="2">
    <source>
        <dbReference type="Proteomes" id="UP000186104"/>
    </source>
</evidence>
<reference evidence="1 2" key="1">
    <citation type="submission" date="2016-06" db="EMBL/GenBank/DDBJ databases">
        <title>Complete genome sequence of a saline-alkali tolerant type strain Dietzia timorensis ID05-A0528T.</title>
        <authorList>
            <person name="Wu X."/>
        </authorList>
    </citation>
    <scope>NUCLEOTIDE SEQUENCE [LARGE SCALE GENOMIC DNA]</scope>
    <source>
        <strain evidence="1 2">ID05-A0528</strain>
    </source>
</reference>
<sequence length="75" mass="8325">MKVEPVRDQKRVMNSAFQSVKHCNNYSNLLPIKDTRRIVPQQTTDNYAIGPVALAIRKLIVDEVGDGSLGLCAVK</sequence>
<evidence type="ECO:0000313" key="1">
    <source>
        <dbReference type="EMBL" id="ANI94113.1"/>
    </source>
</evidence>
<gene>
    <name evidence="1" type="ORF">BJL86_3354</name>
</gene>